<feature type="transmembrane region" description="Helical" evidence="7">
    <location>
        <begin position="263"/>
        <end position="284"/>
    </location>
</feature>
<evidence type="ECO:0000256" key="6">
    <source>
        <dbReference type="ARBA" id="ARBA00038514"/>
    </source>
</evidence>
<feature type="transmembrane region" description="Helical" evidence="7">
    <location>
        <begin position="332"/>
        <end position="349"/>
    </location>
</feature>
<dbReference type="Pfam" id="PF07690">
    <property type="entry name" value="MFS_1"/>
    <property type="match status" value="2"/>
</dbReference>
<gene>
    <name evidence="9" type="ORF">HAQ05_10865</name>
</gene>
<dbReference type="InterPro" id="IPR050382">
    <property type="entry name" value="MFS_Na/Anion_cotransporter"/>
</dbReference>
<evidence type="ECO:0000256" key="7">
    <source>
        <dbReference type="SAM" id="Phobius"/>
    </source>
</evidence>
<dbReference type="EMBL" id="JAAOCA010000011">
    <property type="protein sequence ID" value="MBD1599201.1"/>
    <property type="molecule type" value="Genomic_DNA"/>
</dbReference>
<dbReference type="InterPro" id="IPR020846">
    <property type="entry name" value="MFS_dom"/>
</dbReference>
<keyword evidence="10" id="KW-1185">Reference proteome</keyword>
<accession>A0ABR7Z126</accession>
<dbReference type="PANTHER" id="PTHR11662:SF399">
    <property type="entry name" value="FI19708P1-RELATED"/>
    <property type="match status" value="1"/>
</dbReference>
<dbReference type="Gene3D" id="1.20.1250.20">
    <property type="entry name" value="MFS general substrate transporter like domains"/>
    <property type="match status" value="2"/>
</dbReference>
<evidence type="ECO:0000259" key="8">
    <source>
        <dbReference type="PROSITE" id="PS50850"/>
    </source>
</evidence>
<evidence type="ECO:0000256" key="5">
    <source>
        <dbReference type="ARBA" id="ARBA00023136"/>
    </source>
</evidence>
<reference evidence="9 10" key="1">
    <citation type="journal article" date="2020" name="Insects">
        <title>Bacteria Belonging to Pseudomonas typographi sp. nov. from the Bark Beetle Ips typographus Have Genomic Potential to Aid in the Host Ecology.</title>
        <authorList>
            <person name="Peral-Aranega E."/>
            <person name="Saati-Santamaria Z."/>
            <person name="Kolarik M."/>
            <person name="Rivas R."/>
            <person name="Garcia-Fraile P."/>
        </authorList>
    </citation>
    <scope>NUCLEOTIDE SEQUENCE [LARGE SCALE GENOMIC DNA]</scope>
    <source>
        <strain evidence="9 10">CA3A</strain>
    </source>
</reference>
<evidence type="ECO:0000256" key="3">
    <source>
        <dbReference type="ARBA" id="ARBA00022692"/>
    </source>
</evidence>
<feature type="transmembrane region" description="Helical" evidence="7">
    <location>
        <begin position="296"/>
        <end position="320"/>
    </location>
</feature>
<name>A0ABR7Z126_9PSED</name>
<proteinExistence type="inferred from homology"/>
<feature type="transmembrane region" description="Helical" evidence="7">
    <location>
        <begin position="355"/>
        <end position="378"/>
    </location>
</feature>
<keyword evidence="4 7" id="KW-1133">Transmembrane helix</keyword>
<feature type="transmembrane region" description="Helical" evidence="7">
    <location>
        <begin position="420"/>
        <end position="439"/>
    </location>
</feature>
<evidence type="ECO:0000313" key="10">
    <source>
        <dbReference type="Proteomes" id="UP000805841"/>
    </source>
</evidence>
<feature type="transmembrane region" description="Helical" evidence="7">
    <location>
        <begin position="92"/>
        <end position="111"/>
    </location>
</feature>
<comment type="caution">
    <text evidence="9">The sequence shown here is derived from an EMBL/GenBank/DDBJ whole genome shotgun (WGS) entry which is preliminary data.</text>
</comment>
<feature type="transmembrane region" description="Helical" evidence="7">
    <location>
        <begin position="24"/>
        <end position="41"/>
    </location>
</feature>
<evidence type="ECO:0000256" key="1">
    <source>
        <dbReference type="ARBA" id="ARBA00004651"/>
    </source>
</evidence>
<dbReference type="InterPro" id="IPR000849">
    <property type="entry name" value="Sugar_P_transporter"/>
</dbReference>
<feature type="domain" description="Major facilitator superfamily (MFS) profile" evidence="8">
    <location>
        <begin position="28"/>
        <end position="444"/>
    </location>
</feature>
<dbReference type="CDD" id="cd17319">
    <property type="entry name" value="MFS_ExuT_GudP_like"/>
    <property type="match status" value="1"/>
</dbReference>
<feature type="transmembrane region" description="Helical" evidence="7">
    <location>
        <begin position="186"/>
        <end position="207"/>
    </location>
</feature>
<dbReference type="NCBIfam" id="TIGR00893">
    <property type="entry name" value="2A0114"/>
    <property type="match status" value="1"/>
</dbReference>
<dbReference type="SUPFAM" id="SSF103473">
    <property type="entry name" value="MFS general substrate transporter"/>
    <property type="match status" value="1"/>
</dbReference>
<organism evidence="9 10">
    <name type="scientific">Pseudomonas typographi</name>
    <dbReference type="NCBI Taxonomy" id="2715964"/>
    <lineage>
        <taxon>Bacteria</taxon>
        <taxon>Pseudomonadati</taxon>
        <taxon>Pseudomonadota</taxon>
        <taxon>Gammaproteobacteria</taxon>
        <taxon>Pseudomonadales</taxon>
        <taxon>Pseudomonadaceae</taxon>
        <taxon>Pseudomonas</taxon>
    </lineage>
</organism>
<keyword evidence="3 7" id="KW-0812">Transmembrane</keyword>
<dbReference type="PIRSF" id="PIRSF002808">
    <property type="entry name" value="Hexose_phosphate_transp"/>
    <property type="match status" value="1"/>
</dbReference>
<evidence type="ECO:0000256" key="2">
    <source>
        <dbReference type="ARBA" id="ARBA00022475"/>
    </source>
</evidence>
<feature type="transmembrane region" description="Helical" evidence="7">
    <location>
        <begin position="61"/>
        <end position="80"/>
    </location>
</feature>
<dbReference type="InterPro" id="IPR036259">
    <property type="entry name" value="MFS_trans_sf"/>
</dbReference>
<keyword evidence="2" id="KW-1003">Cell membrane</keyword>
<evidence type="ECO:0000256" key="4">
    <source>
        <dbReference type="ARBA" id="ARBA00022989"/>
    </source>
</evidence>
<keyword evidence="5 7" id="KW-0472">Membrane</keyword>
<dbReference type="PROSITE" id="PS50850">
    <property type="entry name" value="MFS"/>
    <property type="match status" value="1"/>
</dbReference>
<comment type="similarity">
    <text evidence="6">Belongs to the major facilitator superfamily. Phthalate permease family.</text>
</comment>
<dbReference type="Proteomes" id="UP000805841">
    <property type="component" value="Unassembled WGS sequence"/>
</dbReference>
<evidence type="ECO:0000313" key="9">
    <source>
        <dbReference type="EMBL" id="MBD1599201.1"/>
    </source>
</evidence>
<comment type="subcellular location">
    <subcellularLocation>
        <location evidence="1">Cell membrane</location>
        <topology evidence="1">Multi-pass membrane protein</topology>
    </subcellularLocation>
</comment>
<dbReference type="InterPro" id="IPR011701">
    <property type="entry name" value="MFS"/>
</dbReference>
<protein>
    <submittedName>
        <fullName evidence="9">MFS transporter</fullName>
    </submittedName>
</protein>
<feature type="transmembrane region" description="Helical" evidence="7">
    <location>
        <begin position="385"/>
        <end position="408"/>
    </location>
</feature>
<feature type="transmembrane region" description="Helical" evidence="7">
    <location>
        <begin position="117"/>
        <end position="136"/>
    </location>
</feature>
<dbReference type="PANTHER" id="PTHR11662">
    <property type="entry name" value="SOLUTE CARRIER FAMILY 17"/>
    <property type="match status" value="1"/>
</dbReference>
<feature type="transmembrane region" description="Helical" evidence="7">
    <location>
        <begin position="157"/>
        <end position="180"/>
    </location>
</feature>
<sequence length="456" mass="48862">MKNAPTVAGIERDAVSSSAARSHIRFYILALIVLVTAVNLGDRANLSIAGSAMSSELGLDAVAMGYLFSAFAWAYVIGQLPGGWLLDRFNSINVYGGALFLWSSFTFLQGTVSWLPAGWVVVSLFCLRFLVGLVEAPIYPANNYVVAAWFPLKERGIATSIFSSAQYVAVLLFVPIMGVLGHALSWHYVFWFMGAFGMALSVFWFYVMRTPDKHPRVNAAELDYLKQNGALIDIEAAKNKAPPPSIRAIGVLFKSRMMLGIYLGQYCITALQYFFITWFPIYLVQGRGLNILEVGFVATLPAICGFLGSLLGGSISDAVIRRGGSVTFARKLPFVSGMLLATALVLCNFTDSTYVIVALMCLALFGKGLAQIGLAVVVDTSPPAIVGMATGVFGVAGNLAGIATPIVIGYMVKVSGSFTTAMYFVAAHALIGALSYILIVGKLRRLRLAGETVATA</sequence>